<name>A0A1J1II25_9DIPT</name>
<dbReference type="AlphaFoldDB" id="A0A1J1II25"/>
<sequence length="91" mass="10727">MHFYLKSKTELATPSLKQTNTHHKMVMATVSDVVKISRYDIKCRYFLQLKTLSADSFDTKGRKRKIQLINILIIMIYYDSCYTITESRIKT</sequence>
<evidence type="ECO:0000313" key="2">
    <source>
        <dbReference type="Proteomes" id="UP000183832"/>
    </source>
</evidence>
<organism evidence="1 2">
    <name type="scientific">Clunio marinus</name>
    <dbReference type="NCBI Taxonomy" id="568069"/>
    <lineage>
        <taxon>Eukaryota</taxon>
        <taxon>Metazoa</taxon>
        <taxon>Ecdysozoa</taxon>
        <taxon>Arthropoda</taxon>
        <taxon>Hexapoda</taxon>
        <taxon>Insecta</taxon>
        <taxon>Pterygota</taxon>
        <taxon>Neoptera</taxon>
        <taxon>Endopterygota</taxon>
        <taxon>Diptera</taxon>
        <taxon>Nematocera</taxon>
        <taxon>Chironomoidea</taxon>
        <taxon>Chironomidae</taxon>
        <taxon>Clunio</taxon>
    </lineage>
</organism>
<reference evidence="1 2" key="1">
    <citation type="submission" date="2015-04" db="EMBL/GenBank/DDBJ databases">
        <authorList>
            <person name="Syromyatnikov M.Y."/>
            <person name="Popov V.N."/>
        </authorList>
    </citation>
    <scope>NUCLEOTIDE SEQUENCE [LARGE SCALE GENOMIC DNA]</scope>
</reference>
<gene>
    <name evidence="1" type="ORF">CLUMA_CG013204</name>
</gene>
<dbReference type="Proteomes" id="UP000183832">
    <property type="component" value="Unassembled WGS sequence"/>
</dbReference>
<accession>A0A1J1II25</accession>
<dbReference type="EMBL" id="CVRI01000054">
    <property type="protein sequence ID" value="CRK99901.1"/>
    <property type="molecule type" value="Genomic_DNA"/>
</dbReference>
<evidence type="ECO:0000313" key="1">
    <source>
        <dbReference type="EMBL" id="CRK99901.1"/>
    </source>
</evidence>
<keyword evidence="2" id="KW-1185">Reference proteome</keyword>
<proteinExistence type="predicted"/>
<protein>
    <submittedName>
        <fullName evidence="1">CLUMA_CG013204, isoform A</fullName>
    </submittedName>
</protein>